<reference evidence="9" key="1">
    <citation type="submission" date="2018-06" db="EMBL/GenBank/DDBJ databases">
        <authorList>
            <person name="Zhirakovskaya E."/>
        </authorList>
    </citation>
    <scope>NUCLEOTIDE SEQUENCE</scope>
</reference>
<keyword evidence="4 7" id="KW-1133">Transmembrane helix</keyword>
<dbReference type="AlphaFoldDB" id="A0A3B0TLC9"/>
<keyword evidence="3 7" id="KW-0812">Transmembrane</keyword>
<gene>
    <name evidence="9" type="ORF">MNBD_ACTINO02-1387</name>
</gene>
<dbReference type="EMBL" id="UOEK01000422">
    <property type="protein sequence ID" value="VAW07836.1"/>
    <property type="molecule type" value="Genomic_DNA"/>
</dbReference>
<feature type="domain" description="ABC3 transporter permease C-terminal" evidence="8">
    <location>
        <begin position="333"/>
        <end position="450"/>
    </location>
</feature>
<feature type="transmembrane region" description="Helical" evidence="7">
    <location>
        <begin position="422"/>
        <end position="443"/>
    </location>
</feature>
<evidence type="ECO:0000259" key="8">
    <source>
        <dbReference type="Pfam" id="PF02687"/>
    </source>
</evidence>
<organism evidence="9">
    <name type="scientific">hydrothermal vent metagenome</name>
    <dbReference type="NCBI Taxonomy" id="652676"/>
    <lineage>
        <taxon>unclassified sequences</taxon>
        <taxon>metagenomes</taxon>
        <taxon>ecological metagenomes</taxon>
    </lineage>
</organism>
<proteinExistence type="inferred from homology"/>
<evidence type="ECO:0000256" key="6">
    <source>
        <dbReference type="ARBA" id="ARBA00038076"/>
    </source>
</evidence>
<comment type="similarity">
    <text evidence="6">Belongs to the ABC-4 integral membrane protein family.</text>
</comment>
<accession>A0A3B0TLC9</accession>
<feature type="transmembrane region" description="Helical" evidence="7">
    <location>
        <begin position="504"/>
        <end position="526"/>
    </location>
</feature>
<keyword evidence="2" id="KW-1003">Cell membrane</keyword>
<feature type="domain" description="ABC3 transporter permease C-terminal" evidence="8">
    <location>
        <begin position="785"/>
        <end position="892"/>
    </location>
</feature>
<dbReference type="GO" id="GO:0005886">
    <property type="term" value="C:plasma membrane"/>
    <property type="evidence" value="ECO:0007669"/>
    <property type="project" value="UniProtKB-SubCell"/>
</dbReference>
<keyword evidence="5 7" id="KW-0472">Membrane</keyword>
<feature type="transmembrane region" description="Helical" evidence="7">
    <location>
        <begin position="24"/>
        <end position="45"/>
    </location>
</feature>
<dbReference type="InterPro" id="IPR003838">
    <property type="entry name" value="ABC3_permease_C"/>
</dbReference>
<evidence type="ECO:0000256" key="3">
    <source>
        <dbReference type="ARBA" id="ARBA00022692"/>
    </source>
</evidence>
<dbReference type="Pfam" id="PF02687">
    <property type="entry name" value="FtsX"/>
    <property type="match status" value="2"/>
</dbReference>
<evidence type="ECO:0000256" key="2">
    <source>
        <dbReference type="ARBA" id="ARBA00022475"/>
    </source>
</evidence>
<feature type="transmembrane region" description="Helical" evidence="7">
    <location>
        <begin position="833"/>
        <end position="851"/>
    </location>
</feature>
<evidence type="ECO:0000256" key="4">
    <source>
        <dbReference type="ARBA" id="ARBA00022989"/>
    </source>
</evidence>
<sequence length="912" mass="95191">MNLTGLRAATRIARRSALRHRKRTILIVLLIAAPVAAAIVVAGFVRASQDDPVRATQGTFGAASVRIDTGTPGSALDDWIADQIAGEPDADFTKYRELYTNLGWGGELLDINLGHPLARGIFFVVEGTTPSVRNQVALSSRLAEGLQASVGDTVELTLGGSTTLGYTVTGLVQDPLRIRRAFAIVTPQEMDAAIPRAEAQRAERDNTTVVASQVRSTWLVGGVDSRFSARVLSEWERSGTEFWPTPAVDPRPPELEFLSVETYYSLDAGAIEELVDLASTLGDEALREAAFDRVDPDRMVSFPWVDAVSRDEWVRRVATGESTLGGPPALGTLVSVLLLAEVALVAGAAYATGIRRRMREIGLLGSNGATDTHVRTIVVGEGIVAGLLGSTLGTAMAVTLLIMGRPLMQRFVDRLLTAPPVAVADVVGPAVVGILAATVAAWAPARTASSVPTVAALHGRMPQKAPRRWIAPAGLGLVGFGMLLVIVAKVALGQGAAIQAGLGVIFMVGGVALSTGPIVASIGSHADRFRATPRLVLRDAARQRTRASVAIAAVMVVLLGPVVMGVGIGNARAEHAVRGLPPANNHVIVIGAAGSDGNYAAGYATLADIAAVRAVIPGSTVAEITTLDAAVTFEPEISALGELGNRRSEVDEYQQTVLQYNLRAAVNTPSLVAALGEPEIGLALERGETVVLGVKNRDTTVTVDGVPVQATEIAIPVSAWAMPLVLLPPPVVEDLGLQPAGTKGLLVSDRPITGAQANAIWNLDVAVLMGTVELLTLEQIRWLGLGVTFLVVLGIIGLITALSATESDRDLATMVAVGAPPAMRRRFLGLQTAFFAFFAGLLAAPLGWLLMKVSVSTSGWTTIGPFGTVPSGFTTVPWGVIAVVVLVMPVAVGGVTALVVKSSPTMPTRQAL</sequence>
<feature type="transmembrane region" description="Helical" evidence="7">
    <location>
        <begin position="329"/>
        <end position="351"/>
    </location>
</feature>
<name>A0A3B0TLC9_9ZZZZ</name>
<feature type="transmembrane region" description="Helical" evidence="7">
    <location>
        <begin position="383"/>
        <end position="402"/>
    </location>
</feature>
<protein>
    <recommendedName>
        <fullName evidence="8">ABC3 transporter permease C-terminal domain-containing protein</fullName>
    </recommendedName>
</protein>
<dbReference type="GO" id="GO:0022857">
    <property type="term" value="F:transmembrane transporter activity"/>
    <property type="evidence" value="ECO:0007669"/>
    <property type="project" value="TreeGrafter"/>
</dbReference>
<evidence type="ECO:0000256" key="1">
    <source>
        <dbReference type="ARBA" id="ARBA00004651"/>
    </source>
</evidence>
<dbReference type="PANTHER" id="PTHR30572">
    <property type="entry name" value="MEMBRANE COMPONENT OF TRANSPORTER-RELATED"/>
    <property type="match status" value="1"/>
</dbReference>
<feature type="transmembrane region" description="Helical" evidence="7">
    <location>
        <begin position="469"/>
        <end position="492"/>
    </location>
</feature>
<feature type="transmembrane region" description="Helical" evidence="7">
    <location>
        <begin position="782"/>
        <end position="804"/>
    </location>
</feature>
<evidence type="ECO:0000256" key="7">
    <source>
        <dbReference type="SAM" id="Phobius"/>
    </source>
</evidence>
<dbReference type="InterPro" id="IPR050250">
    <property type="entry name" value="Macrolide_Exporter_MacB"/>
</dbReference>
<feature type="transmembrane region" description="Helical" evidence="7">
    <location>
        <begin position="547"/>
        <end position="568"/>
    </location>
</feature>
<comment type="subcellular location">
    <subcellularLocation>
        <location evidence="1">Cell membrane</location>
        <topology evidence="1">Multi-pass membrane protein</topology>
    </subcellularLocation>
</comment>
<feature type="transmembrane region" description="Helical" evidence="7">
    <location>
        <begin position="878"/>
        <end position="900"/>
    </location>
</feature>
<evidence type="ECO:0000313" key="9">
    <source>
        <dbReference type="EMBL" id="VAW07836.1"/>
    </source>
</evidence>
<evidence type="ECO:0000256" key="5">
    <source>
        <dbReference type="ARBA" id="ARBA00023136"/>
    </source>
</evidence>
<dbReference type="PANTHER" id="PTHR30572:SF4">
    <property type="entry name" value="ABC TRANSPORTER PERMEASE YTRF"/>
    <property type="match status" value="1"/>
</dbReference>